<dbReference type="InterPro" id="IPR001789">
    <property type="entry name" value="Sig_transdc_resp-reg_receiver"/>
</dbReference>
<organism evidence="6 7">
    <name type="scientific">Bifidobacterium canis</name>
    <dbReference type="NCBI Taxonomy" id="2610880"/>
    <lineage>
        <taxon>Bacteria</taxon>
        <taxon>Bacillati</taxon>
        <taxon>Actinomycetota</taxon>
        <taxon>Actinomycetes</taxon>
        <taxon>Bifidobacteriales</taxon>
        <taxon>Bifidobacteriaceae</taxon>
        <taxon>Bifidobacterium</taxon>
    </lineage>
</organism>
<keyword evidence="1" id="KW-0597">Phosphoprotein</keyword>
<keyword evidence="7" id="KW-1185">Reference proteome</keyword>
<feature type="compositionally biased region" description="Low complexity" evidence="3">
    <location>
        <begin position="15"/>
        <end position="28"/>
    </location>
</feature>
<accession>A0A7K1J3D9</accession>
<dbReference type="GO" id="GO:0000160">
    <property type="term" value="P:phosphorelay signal transduction system"/>
    <property type="evidence" value="ECO:0007669"/>
    <property type="project" value="InterPro"/>
</dbReference>
<sequence>MSSEEQENTTTEPVVDNAADAIAAGNEAVENKEAKRKPTVVVAEDESVNRMDLVAMLEDNGYEVVGEAANGEEAIELTREKRPDVVCMDVKMPHMDGITAAGVICDENLAPVVMLTAFSQADLVKEAIGAGAMAYVTKPYEESKLLPALAVAMGRFAEINDLLDSVEHNESELRSTQEQLKDTAEELRKTKETLEERKLIDRAKGLLMDKANFSESGAFRWIQKHRWTSASPRSVWRRPSSRNTAIRQATLNNLWIAWSANSRRPRAFVLRHC</sequence>
<feature type="domain" description="Response regulatory" evidence="4">
    <location>
        <begin position="39"/>
        <end position="153"/>
    </location>
</feature>
<proteinExistence type="predicted"/>
<dbReference type="PROSITE" id="PS50921">
    <property type="entry name" value="ANTAR"/>
    <property type="match status" value="1"/>
</dbReference>
<dbReference type="Gene3D" id="3.40.50.2300">
    <property type="match status" value="1"/>
</dbReference>
<feature type="coiled-coil region" evidence="2">
    <location>
        <begin position="159"/>
        <end position="197"/>
    </location>
</feature>
<dbReference type="PANTHER" id="PTHR43228:SF1">
    <property type="entry name" value="TWO-COMPONENT RESPONSE REGULATOR ARR22"/>
    <property type="match status" value="1"/>
</dbReference>
<dbReference type="PROSITE" id="PS50110">
    <property type="entry name" value="RESPONSE_REGULATORY"/>
    <property type="match status" value="1"/>
</dbReference>
<dbReference type="Gene3D" id="1.10.10.10">
    <property type="entry name" value="Winged helix-like DNA-binding domain superfamily/Winged helix DNA-binding domain"/>
    <property type="match status" value="1"/>
</dbReference>
<gene>
    <name evidence="6" type="ORF">GSD1FS_0333</name>
</gene>
<evidence type="ECO:0000256" key="1">
    <source>
        <dbReference type="PROSITE-ProRule" id="PRU00169"/>
    </source>
</evidence>
<evidence type="ECO:0000313" key="7">
    <source>
        <dbReference type="Proteomes" id="UP000487882"/>
    </source>
</evidence>
<dbReference type="Proteomes" id="UP000487882">
    <property type="component" value="Unassembled WGS sequence"/>
</dbReference>
<dbReference type="InterPro" id="IPR036388">
    <property type="entry name" value="WH-like_DNA-bd_sf"/>
</dbReference>
<evidence type="ECO:0000313" key="6">
    <source>
        <dbReference type="EMBL" id="MUH59029.1"/>
    </source>
</evidence>
<evidence type="ECO:0000256" key="2">
    <source>
        <dbReference type="SAM" id="Coils"/>
    </source>
</evidence>
<protein>
    <submittedName>
        <fullName evidence="6">Two-component system response regulator</fullName>
    </submittedName>
</protein>
<dbReference type="InterPro" id="IPR005561">
    <property type="entry name" value="ANTAR"/>
</dbReference>
<name>A0A7K1J3D9_9BIFI</name>
<comment type="caution">
    <text evidence="6">The sequence shown here is derived from an EMBL/GenBank/DDBJ whole genome shotgun (WGS) entry which is preliminary data.</text>
</comment>
<dbReference type="GO" id="GO:0003723">
    <property type="term" value="F:RNA binding"/>
    <property type="evidence" value="ECO:0007669"/>
    <property type="project" value="InterPro"/>
</dbReference>
<dbReference type="Pfam" id="PF03861">
    <property type="entry name" value="ANTAR"/>
    <property type="match status" value="1"/>
</dbReference>
<dbReference type="Pfam" id="PF00072">
    <property type="entry name" value="Response_reg"/>
    <property type="match status" value="1"/>
</dbReference>
<dbReference type="InterPro" id="IPR052048">
    <property type="entry name" value="ST_Response_Regulator"/>
</dbReference>
<evidence type="ECO:0000259" key="4">
    <source>
        <dbReference type="PROSITE" id="PS50110"/>
    </source>
</evidence>
<evidence type="ECO:0000259" key="5">
    <source>
        <dbReference type="PROSITE" id="PS50921"/>
    </source>
</evidence>
<dbReference type="EMBL" id="WNLP01000001">
    <property type="protein sequence ID" value="MUH59029.1"/>
    <property type="molecule type" value="Genomic_DNA"/>
</dbReference>
<dbReference type="AlphaFoldDB" id="A0A7K1J3D9"/>
<dbReference type="InterPro" id="IPR011006">
    <property type="entry name" value="CheY-like_superfamily"/>
</dbReference>
<dbReference type="PANTHER" id="PTHR43228">
    <property type="entry name" value="TWO-COMPONENT RESPONSE REGULATOR"/>
    <property type="match status" value="1"/>
</dbReference>
<feature type="domain" description="ANTAR" evidence="5">
    <location>
        <begin position="180"/>
        <end position="241"/>
    </location>
</feature>
<dbReference type="SUPFAM" id="SSF52172">
    <property type="entry name" value="CheY-like"/>
    <property type="match status" value="1"/>
</dbReference>
<keyword evidence="2" id="KW-0175">Coiled coil</keyword>
<dbReference type="SMART" id="SM01012">
    <property type="entry name" value="ANTAR"/>
    <property type="match status" value="1"/>
</dbReference>
<evidence type="ECO:0000256" key="3">
    <source>
        <dbReference type="SAM" id="MobiDB-lite"/>
    </source>
</evidence>
<feature type="region of interest" description="Disordered" evidence="3">
    <location>
        <begin position="1"/>
        <end position="37"/>
    </location>
</feature>
<dbReference type="SMART" id="SM00448">
    <property type="entry name" value="REC"/>
    <property type="match status" value="1"/>
</dbReference>
<reference evidence="6 7" key="1">
    <citation type="submission" date="2019-09" db="EMBL/GenBank/DDBJ databases">
        <title>Bifidobacterium canis sp. nov., isolated from the digestive tract of German Shepherd dog puppy.</title>
        <authorList>
            <person name="Bunesova V."/>
        </authorList>
    </citation>
    <scope>NUCLEOTIDE SEQUENCE [LARGE SCALE GENOMIC DNA]</scope>
    <source>
        <strain evidence="6 7">GSD1FS</strain>
    </source>
</reference>
<feature type="modified residue" description="4-aspartylphosphate" evidence="1">
    <location>
        <position position="89"/>
    </location>
</feature>